<accession>A0A7W5JYY2</accession>
<comment type="caution">
    <text evidence="1">The sequence shown here is derived from an EMBL/GenBank/DDBJ whole genome shotgun (WGS) entry which is preliminary data.</text>
</comment>
<name>A0A7W5JYY2_9ACTN</name>
<protein>
    <submittedName>
        <fullName evidence="1">Uncharacterized protein</fullName>
    </submittedName>
</protein>
<dbReference type="AlphaFoldDB" id="A0A7W5JYY2"/>
<organism evidence="1 2">
    <name type="scientific">Microlunatus antarcticus</name>
    <dbReference type="NCBI Taxonomy" id="53388"/>
    <lineage>
        <taxon>Bacteria</taxon>
        <taxon>Bacillati</taxon>
        <taxon>Actinomycetota</taxon>
        <taxon>Actinomycetes</taxon>
        <taxon>Propionibacteriales</taxon>
        <taxon>Propionibacteriaceae</taxon>
        <taxon>Microlunatus</taxon>
    </lineage>
</organism>
<keyword evidence="2" id="KW-1185">Reference proteome</keyword>
<dbReference type="EMBL" id="JACHZG010000006">
    <property type="protein sequence ID" value="MBB3328902.1"/>
    <property type="molecule type" value="Genomic_DNA"/>
</dbReference>
<reference evidence="1 2" key="1">
    <citation type="submission" date="2020-08" db="EMBL/GenBank/DDBJ databases">
        <title>Sequencing the genomes of 1000 actinobacteria strains.</title>
        <authorList>
            <person name="Klenk H.-P."/>
        </authorList>
    </citation>
    <scope>NUCLEOTIDE SEQUENCE [LARGE SCALE GENOMIC DNA]</scope>
    <source>
        <strain evidence="1 2">DSM 11053</strain>
    </source>
</reference>
<dbReference type="RefSeq" id="WP_183342263.1">
    <property type="nucleotide sequence ID" value="NZ_JACHZG010000006.1"/>
</dbReference>
<proteinExistence type="predicted"/>
<dbReference type="Proteomes" id="UP000565572">
    <property type="component" value="Unassembled WGS sequence"/>
</dbReference>
<evidence type="ECO:0000313" key="2">
    <source>
        <dbReference type="Proteomes" id="UP000565572"/>
    </source>
</evidence>
<evidence type="ECO:0000313" key="1">
    <source>
        <dbReference type="EMBL" id="MBB3328902.1"/>
    </source>
</evidence>
<sequence>MIVFSSSLRHARRPRRIPTVASVVRVLGTARISDQPTAWTPCTAPAAARSRHTVVTISTGTRGHAPAVPTRRIG</sequence>
<gene>
    <name evidence="1" type="ORF">FHX39_003899</name>
</gene>